<dbReference type="EMBL" id="JAGEVF010000002">
    <property type="protein sequence ID" value="MBO3115644.1"/>
    <property type="molecule type" value="Genomic_DNA"/>
</dbReference>
<accession>A0ABS3T065</accession>
<evidence type="ECO:0000256" key="1">
    <source>
        <dbReference type="ARBA" id="ARBA00022729"/>
    </source>
</evidence>
<protein>
    <submittedName>
        <fullName evidence="3">DUF4174 domain-containing protein</fullName>
    </submittedName>
</protein>
<dbReference type="Proteomes" id="UP000676776">
    <property type="component" value="Unassembled WGS sequence"/>
</dbReference>
<keyword evidence="4" id="KW-1185">Reference proteome</keyword>
<evidence type="ECO:0000313" key="3">
    <source>
        <dbReference type="EMBL" id="MBO3115644.1"/>
    </source>
</evidence>
<feature type="domain" description="DUF4174" evidence="2">
    <location>
        <begin position="8"/>
        <end position="124"/>
    </location>
</feature>
<keyword evidence="1" id="KW-0732">Signal</keyword>
<evidence type="ECO:0000313" key="4">
    <source>
        <dbReference type="Proteomes" id="UP000676776"/>
    </source>
</evidence>
<reference evidence="3 4" key="1">
    <citation type="submission" date="2021-03" db="EMBL/GenBank/DDBJ databases">
        <title>Winogradskyella sp. nov., isolated from costal sediment.</title>
        <authorList>
            <person name="Gao C."/>
        </authorList>
    </citation>
    <scope>NUCLEOTIDE SEQUENCE [LARGE SCALE GENOMIC DNA]</scope>
    <source>
        <strain evidence="3 4">DF17</strain>
    </source>
</reference>
<proteinExistence type="predicted"/>
<name>A0ABS3T065_9FLAO</name>
<comment type="caution">
    <text evidence="3">The sequence shown here is derived from an EMBL/GenBank/DDBJ whole genome shotgun (WGS) entry which is preliminary data.</text>
</comment>
<dbReference type="InterPro" id="IPR025232">
    <property type="entry name" value="DUF4174"/>
</dbReference>
<sequence>MHSINSQNLESFKWKNRLLLVLTSNTKSTAFTRQLKILETESKGLEERKLLVFKISPYLEMSSQEHNDYWITDSKVFKKYNSSPEEFKVILIGLDGGIKLEQNTVLTAKNLFTLIDGMPMRRTEIRKN</sequence>
<evidence type="ECO:0000259" key="2">
    <source>
        <dbReference type="Pfam" id="PF13778"/>
    </source>
</evidence>
<dbReference type="Pfam" id="PF13778">
    <property type="entry name" value="DUF4174"/>
    <property type="match status" value="1"/>
</dbReference>
<gene>
    <name evidence="3" type="ORF">J4050_02740</name>
</gene>
<organism evidence="3 4">
    <name type="scientific">Winogradskyella pelagia</name>
    <dbReference type="NCBI Taxonomy" id="2819984"/>
    <lineage>
        <taxon>Bacteria</taxon>
        <taxon>Pseudomonadati</taxon>
        <taxon>Bacteroidota</taxon>
        <taxon>Flavobacteriia</taxon>
        <taxon>Flavobacteriales</taxon>
        <taxon>Flavobacteriaceae</taxon>
        <taxon>Winogradskyella</taxon>
    </lineage>
</organism>